<dbReference type="AlphaFoldDB" id="N1RD99"/>
<proteinExistence type="predicted"/>
<reference evidence="2" key="2">
    <citation type="journal article" date="2014" name="PLoS ONE">
        <title>Genome and Transcriptome Analysis of the Fungal Pathogen Fusarium oxysporum f. sp. cubense Causing Banana Vascular Wilt Disease.</title>
        <authorList>
            <person name="Guo L."/>
            <person name="Han L."/>
            <person name="Yang L."/>
            <person name="Zeng H."/>
            <person name="Fan D."/>
            <person name="Zhu Y."/>
            <person name="Feng Y."/>
            <person name="Wang G."/>
            <person name="Peng C."/>
            <person name="Jiang X."/>
            <person name="Zhou D."/>
            <person name="Ni P."/>
            <person name="Liang C."/>
            <person name="Liu L."/>
            <person name="Wang J."/>
            <person name="Mao C."/>
            <person name="Fang X."/>
            <person name="Peng M."/>
            <person name="Huang J."/>
        </authorList>
    </citation>
    <scope>NUCLEOTIDE SEQUENCE [LARGE SCALE GENOMIC DNA]</scope>
    <source>
        <strain evidence="2">race 4</strain>
    </source>
</reference>
<protein>
    <submittedName>
        <fullName evidence="1">Uncharacterized protein</fullName>
    </submittedName>
</protein>
<evidence type="ECO:0000313" key="2">
    <source>
        <dbReference type="Proteomes" id="UP000016929"/>
    </source>
</evidence>
<dbReference type="Proteomes" id="UP000016929">
    <property type="component" value="Unassembled WGS sequence"/>
</dbReference>
<organism evidence="1 2">
    <name type="scientific">Fusarium oxysporum f. sp. cubense (strain race 4)</name>
    <name type="common">Panama disease fungus</name>
    <dbReference type="NCBI Taxonomy" id="2502994"/>
    <lineage>
        <taxon>Eukaryota</taxon>
        <taxon>Fungi</taxon>
        <taxon>Dikarya</taxon>
        <taxon>Ascomycota</taxon>
        <taxon>Pezizomycotina</taxon>
        <taxon>Sordariomycetes</taxon>
        <taxon>Hypocreomycetidae</taxon>
        <taxon>Hypocreales</taxon>
        <taxon>Nectriaceae</taxon>
        <taxon>Fusarium</taxon>
        <taxon>Fusarium oxysporum species complex</taxon>
    </lineage>
</organism>
<name>N1RD99_FUSC4</name>
<evidence type="ECO:0000313" key="1">
    <source>
        <dbReference type="EMBL" id="EMT63624.1"/>
    </source>
</evidence>
<accession>N1RD99</accession>
<sequence>LYRDAARNEWDAGEEQGLKYEGLNGVIGLQSRSTLLVEEDHVMLNNREWYLLQIPPCKTRKIEIRDVQKQ</sequence>
<reference evidence="2" key="1">
    <citation type="submission" date="2012-09" db="EMBL/GenBank/DDBJ databases">
        <title>Genome sequencing and comparative transcriptomics of race 1 and race 4 of banana pathogen: Fusarium oxysporum f. sp. cubense.</title>
        <authorList>
            <person name="Fang X."/>
            <person name="Huang J."/>
        </authorList>
    </citation>
    <scope>NUCLEOTIDE SEQUENCE [LARGE SCALE GENOMIC DNA]</scope>
    <source>
        <strain evidence="2">race 4</strain>
    </source>
</reference>
<feature type="non-terminal residue" evidence="1">
    <location>
        <position position="1"/>
    </location>
</feature>
<dbReference type="HOGENOM" id="CLU_180934_0_0_1"/>
<dbReference type="EMBL" id="KB726993">
    <property type="protein sequence ID" value="EMT63624.1"/>
    <property type="molecule type" value="Genomic_DNA"/>
</dbReference>
<keyword evidence="2" id="KW-1185">Reference proteome</keyword>
<gene>
    <name evidence="1" type="ORF">FOC4_g10013860</name>
</gene>